<evidence type="ECO:0000256" key="1">
    <source>
        <dbReference type="SAM" id="MobiDB-lite"/>
    </source>
</evidence>
<reference evidence="3" key="1">
    <citation type="submission" date="2017-03" db="EMBL/GenBank/DDBJ databases">
        <title>Genomes of endolithic fungi from Antarctica.</title>
        <authorList>
            <person name="Coleine C."/>
            <person name="Masonjones S."/>
            <person name="Stajich J.E."/>
        </authorList>
    </citation>
    <scope>NUCLEOTIDE SEQUENCE [LARGE SCALE GENOMIC DNA]</scope>
    <source>
        <strain evidence="3">CCFEE 5527</strain>
    </source>
</reference>
<name>A0A1V8T430_9PEZI</name>
<dbReference type="EMBL" id="NAJO01000017">
    <property type="protein sequence ID" value="OQO06079.1"/>
    <property type="molecule type" value="Genomic_DNA"/>
</dbReference>
<keyword evidence="3" id="KW-1185">Reference proteome</keyword>
<dbReference type="InParanoid" id="A0A1V8T430"/>
<protein>
    <submittedName>
        <fullName evidence="2">Uncharacterized protein</fullName>
    </submittedName>
</protein>
<feature type="region of interest" description="Disordered" evidence="1">
    <location>
        <begin position="25"/>
        <end position="61"/>
    </location>
</feature>
<accession>A0A1V8T430</accession>
<feature type="compositionally biased region" description="Low complexity" evidence="1">
    <location>
        <begin position="25"/>
        <end position="55"/>
    </location>
</feature>
<dbReference type="AlphaFoldDB" id="A0A1V8T430"/>
<dbReference type="Proteomes" id="UP000192596">
    <property type="component" value="Unassembled WGS sequence"/>
</dbReference>
<organism evidence="2 3">
    <name type="scientific">Cryoendolithus antarcticus</name>
    <dbReference type="NCBI Taxonomy" id="1507870"/>
    <lineage>
        <taxon>Eukaryota</taxon>
        <taxon>Fungi</taxon>
        <taxon>Dikarya</taxon>
        <taxon>Ascomycota</taxon>
        <taxon>Pezizomycotina</taxon>
        <taxon>Dothideomycetes</taxon>
        <taxon>Dothideomycetidae</taxon>
        <taxon>Cladosporiales</taxon>
        <taxon>Cladosporiaceae</taxon>
        <taxon>Cryoendolithus</taxon>
    </lineage>
</organism>
<evidence type="ECO:0000313" key="3">
    <source>
        <dbReference type="Proteomes" id="UP000192596"/>
    </source>
</evidence>
<evidence type="ECO:0000313" key="2">
    <source>
        <dbReference type="EMBL" id="OQO06079.1"/>
    </source>
</evidence>
<dbReference type="OrthoDB" id="3647450at2759"/>
<proteinExistence type="predicted"/>
<sequence length="124" mass="13775">MASQPSMLNDFVGLPIVISDWDAMTTSSTSTTAQQQHSRSSTVSTISTTSTESSTAKNIVTQGQQWSTGFSEFADDLWLRMTSGMKKKLRDAAVEVLKKTDEHCPEAVGDRIEWMYDDDARFLD</sequence>
<comment type="caution">
    <text evidence="2">The sequence shown here is derived from an EMBL/GenBank/DDBJ whole genome shotgun (WGS) entry which is preliminary data.</text>
</comment>
<gene>
    <name evidence="2" type="ORF">B0A48_08667</name>
</gene>